<keyword evidence="4" id="KW-1185">Reference proteome</keyword>
<dbReference type="EMBL" id="CP133762">
    <property type="protein sequence ID" value="WMX43591.1"/>
    <property type="molecule type" value="Genomic_DNA"/>
</dbReference>
<keyword evidence="1" id="KW-0812">Transmembrane</keyword>
<keyword evidence="1" id="KW-0472">Membrane</keyword>
<proteinExistence type="predicted"/>
<organism evidence="3 4">
    <name type="scientific">Streptomyces roseicoloratus</name>
    <dbReference type="NCBI Taxonomy" id="2508722"/>
    <lineage>
        <taxon>Bacteria</taxon>
        <taxon>Bacillati</taxon>
        <taxon>Actinomycetota</taxon>
        <taxon>Actinomycetes</taxon>
        <taxon>Kitasatosporales</taxon>
        <taxon>Streptomycetaceae</taxon>
        <taxon>Streptomyces</taxon>
    </lineage>
</organism>
<dbReference type="Proteomes" id="UP001250858">
    <property type="component" value="Chromosome"/>
</dbReference>
<feature type="transmembrane region" description="Helical" evidence="1">
    <location>
        <begin position="20"/>
        <end position="40"/>
    </location>
</feature>
<sequence>MPVTTLDPQQSGPRRRPWKGPALLGLVCGIVMTGCLVTVLRWPQDEVTYRSAPPPSLIYPDQAPHHLALVRRSTLSGSDTFRLFIGRQPTPAYGHWLDVDAALGRQGVESVQWTRDGVRVRFPKGHEVFVPARAFLYGR</sequence>
<evidence type="ECO:0008006" key="5">
    <source>
        <dbReference type="Google" id="ProtNLM"/>
    </source>
</evidence>
<reference evidence="3 4" key="1">
    <citation type="submission" date="2023-09" db="EMBL/GenBank/DDBJ databases">
        <title>Complete genome of Streptomyces roseicoloratus T14.</title>
        <authorList>
            <person name="Bashizi T."/>
            <person name="Kim M.-J."/>
            <person name="Lee G."/>
            <person name="Tagele S.B."/>
            <person name="Shin J.-H."/>
        </authorList>
    </citation>
    <scope>NUCLEOTIDE SEQUENCE [LARGE SCALE GENOMIC DNA]</scope>
    <source>
        <strain evidence="3 4">T14</strain>
    </source>
</reference>
<evidence type="ECO:0000313" key="2">
    <source>
        <dbReference type="EMBL" id="WMX43591.1"/>
    </source>
</evidence>
<evidence type="ECO:0000313" key="4">
    <source>
        <dbReference type="Proteomes" id="UP001250858"/>
    </source>
</evidence>
<keyword evidence="1" id="KW-1133">Transmembrane helix</keyword>
<evidence type="ECO:0000256" key="1">
    <source>
        <dbReference type="SAM" id="Phobius"/>
    </source>
</evidence>
<protein>
    <recommendedName>
        <fullName evidence="5">Lipoprotein</fullName>
    </recommendedName>
</protein>
<dbReference type="EMBL" id="CP133762">
    <property type="protein sequence ID" value="WMX48684.1"/>
    <property type="molecule type" value="Genomic_DNA"/>
</dbReference>
<dbReference type="RefSeq" id="WP_128983096.1">
    <property type="nucleotide sequence ID" value="NZ_CP133762.1"/>
</dbReference>
<gene>
    <name evidence="2" type="ORF">RGF97_00050</name>
    <name evidence="3" type="ORF">RGF97_33220</name>
</gene>
<name>A0ABY9S2M7_9ACTN</name>
<accession>A0ABY9S2M7</accession>
<evidence type="ECO:0000313" key="3">
    <source>
        <dbReference type="EMBL" id="WMX48684.1"/>
    </source>
</evidence>